<dbReference type="RefSeq" id="WP_165031703.1">
    <property type="nucleotide sequence ID" value="NZ_JAAKZF010000039.1"/>
</dbReference>
<dbReference type="NCBIfam" id="TIGR02995">
    <property type="entry name" value="ectoine_ehuB"/>
    <property type="match status" value="1"/>
</dbReference>
<dbReference type="GO" id="GO:0051470">
    <property type="term" value="P:ectoine transmembrane transport"/>
    <property type="evidence" value="ECO:0007669"/>
    <property type="project" value="InterPro"/>
</dbReference>
<evidence type="ECO:0000313" key="4">
    <source>
        <dbReference type="EMBL" id="NGO53896.1"/>
    </source>
</evidence>
<evidence type="ECO:0000313" key="5">
    <source>
        <dbReference type="Proteomes" id="UP001642900"/>
    </source>
</evidence>
<comment type="caution">
    <text evidence="4">The sequence shown here is derived from an EMBL/GenBank/DDBJ whole genome shotgun (WGS) entry which is preliminary data.</text>
</comment>
<keyword evidence="5" id="KW-1185">Reference proteome</keyword>
<evidence type="ECO:0000256" key="1">
    <source>
        <dbReference type="ARBA" id="ARBA00022729"/>
    </source>
</evidence>
<dbReference type="InterPro" id="IPR001638">
    <property type="entry name" value="Solute-binding_3/MltF_N"/>
</dbReference>
<evidence type="ECO:0000259" key="3">
    <source>
        <dbReference type="SMART" id="SM00062"/>
    </source>
</evidence>
<dbReference type="PANTHER" id="PTHR35936">
    <property type="entry name" value="MEMBRANE-BOUND LYTIC MUREIN TRANSGLYCOSYLASE F"/>
    <property type="match status" value="1"/>
</dbReference>
<evidence type="ECO:0000256" key="2">
    <source>
        <dbReference type="SAM" id="SignalP"/>
    </source>
</evidence>
<dbReference type="Gene3D" id="3.40.190.10">
    <property type="entry name" value="Periplasmic binding protein-like II"/>
    <property type="match status" value="2"/>
</dbReference>
<accession>A0A6G4WI46</accession>
<reference evidence="4 5" key="1">
    <citation type="submission" date="2020-02" db="EMBL/GenBank/DDBJ databases">
        <title>Genome sequence of strain CCNWXJ40-4.</title>
        <authorList>
            <person name="Gao J."/>
            <person name="Sun J."/>
        </authorList>
    </citation>
    <scope>NUCLEOTIDE SEQUENCE [LARGE SCALE GENOMIC DNA]</scope>
    <source>
        <strain evidence="4 5">CCNWXJ 40-4</strain>
    </source>
</reference>
<feature type="domain" description="Solute-binding protein family 3/N-terminal" evidence="3">
    <location>
        <begin position="48"/>
        <end position="283"/>
    </location>
</feature>
<dbReference type="Pfam" id="PF00497">
    <property type="entry name" value="SBP_bac_3"/>
    <property type="match status" value="1"/>
</dbReference>
<proteinExistence type="predicted"/>
<dbReference type="SMART" id="SM00062">
    <property type="entry name" value="PBPb"/>
    <property type="match status" value="1"/>
</dbReference>
<dbReference type="SUPFAM" id="SSF53850">
    <property type="entry name" value="Periplasmic binding protein-like II"/>
    <property type="match status" value="1"/>
</dbReference>
<feature type="signal peptide" evidence="2">
    <location>
        <begin position="1"/>
        <end position="36"/>
    </location>
</feature>
<dbReference type="EMBL" id="JAAKZF010000039">
    <property type="protein sequence ID" value="NGO53896.1"/>
    <property type="molecule type" value="Genomic_DNA"/>
</dbReference>
<dbReference type="GO" id="GO:0033294">
    <property type="term" value="F:ectoine binding"/>
    <property type="evidence" value="ECO:0007669"/>
    <property type="project" value="InterPro"/>
</dbReference>
<sequence length="300" mass="31547">MGFIVRGAIPRAGYLRVLTGAAVLALGAVVATVAQAQSTLDRVVKEGKISIGIHNAVPWGFRDEGGQVTGFSPDLVHEAFAPMGVTEIEFVISDFGALIPGLTAGRFDAIASGLYITPERCKAVAFSDPDLSLKDAVLVLAGNPKNINSYKDFVENPDLTIGVGRGSTTVKNVLDAGVPEVQLQQYQDIQSNIAALIAGRIDAAGFSAPTVIGLAADPNLTAVERAVPFEGYVQPNSLERSGYSAIAFRLEDTALRDAYNARLTEMKADGTVAKIMAKYGFTDAEKAPELTQADICAGQS</sequence>
<name>A0A6G4WI46_9HYPH</name>
<dbReference type="AlphaFoldDB" id="A0A6G4WI46"/>
<dbReference type="Proteomes" id="UP001642900">
    <property type="component" value="Unassembled WGS sequence"/>
</dbReference>
<dbReference type="PANTHER" id="PTHR35936:SF17">
    <property type="entry name" value="ARGININE-BINDING EXTRACELLULAR PROTEIN ARTP"/>
    <property type="match status" value="1"/>
</dbReference>
<protein>
    <submittedName>
        <fullName evidence="4">Ectoine/hydroxyectoine ABC transporter substrate-binding protein EhuB</fullName>
    </submittedName>
</protein>
<feature type="chain" id="PRO_5026054028" evidence="2">
    <location>
        <begin position="37"/>
        <end position="300"/>
    </location>
</feature>
<organism evidence="4 5">
    <name type="scientific">Allomesorhizobium camelthorni</name>
    <dbReference type="NCBI Taxonomy" id="475069"/>
    <lineage>
        <taxon>Bacteria</taxon>
        <taxon>Pseudomonadati</taxon>
        <taxon>Pseudomonadota</taxon>
        <taxon>Alphaproteobacteria</taxon>
        <taxon>Hyphomicrobiales</taxon>
        <taxon>Phyllobacteriaceae</taxon>
        <taxon>Allomesorhizobium</taxon>
    </lineage>
</organism>
<keyword evidence="1 2" id="KW-0732">Signal</keyword>
<dbReference type="InterPro" id="IPR014337">
    <property type="entry name" value="Ectoine_EhuB"/>
</dbReference>
<gene>
    <name evidence="4" type="primary">ehuB</name>
    <name evidence="4" type="ORF">G6N73_22505</name>
</gene>